<gene>
    <name evidence="2" type="ORF">Pmani_038113</name>
</gene>
<feature type="region of interest" description="Disordered" evidence="1">
    <location>
        <begin position="1"/>
        <end position="49"/>
    </location>
</feature>
<reference evidence="2" key="1">
    <citation type="submission" date="2023-11" db="EMBL/GenBank/DDBJ databases">
        <title>Genome assemblies of two species of porcelain crab, Petrolisthes cinctipes and Petrolisthes manimaculis (Anomura: Porcellanidae).</title>
        <authorList>
            <person name="Angst P."/>
        </authorList>
    </citation>
    <scope>NUCLEOTIDE SEQUENCE</scope>
    <source>
        <strain evidence="2">PB745_02</strain>
        <tissue evidence="2">Gill</tissue>
    </source>
</reference>
<keyword evidence="3" id="KW-1185">Reference proteome</keyword>
<protein>
    <submittedName>
        <fullName evidence="2">Uncharacterized protein</fullName>
    </submittedName>
</protein>
<feature type="compositionally biased region" description="Polar residues" evidence="1">
    <location>
        <begin position="26"/>
        <end position="42"/>
    </location>
</feature>
<evidence type="ECO:0000313" key="3">
    <source>
        <dbReference type="Proteomes" id="UP001292094"/>
    </source>
</evidence>
<name>A0AAE1NGV5_9EUCA</name>
<sequence>MTRRWRIHQQHKEEERCSSKPALVQPKSTVKTTGNGAVQSWGGTDMGQESKGVTVESIIVQHDRRGSKYSGKF</sequence>
<dbReference type="EMBL" id="JAWZYT010006084">
    <property type="protein sequence ID" value="KAK4288884.1"/>
    <property type="molecule type" value="Genomic_DNA"/>
</dbReference>
<comment type="caution">
    <text evidence="2">The sequence shown here is derived from an EMBL/GenBank/DDBJ whole genome shotgun (WGS) entry which is preliminary data.</text>
</comment>
<dbReference type="Proteomes" id="UP001292094">
    <property type="component" value="Unassembled WGS sequence"/>
</dbReference>
<accession>A0AAE1NGV5</accession>
<evidence type="ECO:0000313" key="2">
    <source>
        <dbReference type="EMBL" id="KAK4288884.1"/>
    </source>
</evidence>
<evidence type="ECO:0000256" key="1">
    <source>
        <dbReference type="SAM" id="MobiDB-lite"/>
    </source>
</evidence>
<proteinExistence type="predicted"/>
<organism evidence="2 3">
    <name type="scientific">Petrolisthes manimaculis</name>
    <dbReference type="NCBI Taxonomy" id="1843537"/>
    <lineage>
        <taxon>Eukaryota</taxon>
        <taxon>Metazoa</taxon>
        <taxon>Ecdysozoa</taxon>
        <taxon>Arthropoda</taxon>
        <taxon>Crustacea</taxon>
        <taxon>Multicrustacea</taxon>
        <taxon>Malacostraca</taxon>
        <taxon>Eumalacostraca</taxon>
        <taxon>Eucarida</taxon>
        <taxon>Decapoda</taxon>
        <taxon>Pleocyemata</taxon>
        <taxon>Anomura</taxon>
        <taxon>Galatheoidea</taxon>
        <taxon>Porcellanidae</taxon>
        <taxon>Petrolisthes</taxon>
    </lineage>
</organism>
<dbReference type="AlphaFoldDB" id="A0AAE1NGV5"/>